<comment type="subcellular location">
    <subcellularLocation>
        <location evidence="2 5">Bacterial flagellum basal body</location>
    </subcellularLocation>
</comment>
<evidence type="ECO:0000313" key="6">
    <source>
        <dbReference type="EMBL" id="MBC8317924.1"/>
    </source>
</evidence>
<evidence type="ECO:0000256" key="5">
    <source>
        <dbReference type="HAMAP-Rule" id="MF_00416"/>
    </source>
</evidence>
<accession>A0A8J6NDE9</accession>
<name>A0A8J6NDE9_9BACT</name>
<keyword evidence="6" id="KW-0966">Cell projection</keyword>
<evidence type="ECO:0000256" key="1">
    <source>
        <dbReference type="ARBA" id="ARBA00002591"/>
    </source>
</evidence>
<dbReference type="GO" id="GO:0009428">
    <property type="term" value="C:bacterial-type flagellum basal body, distal rod, P ring"/>
    <property type="evidence" value="ECO:0007669"/>
    <property type="project" value="InterPro"/>
</dbReference>
<comment type="subunit">
    <text evidence="5">The basal body constitutes a major portion of the flagellar organelle and consists of four rings (L,P,S, and M) mounted on a central rod.</text>
</comment>
<dbReference type="AlphaFoldDB" id="A0A8J6NDE9"/>
<keyword evidence="4 5" id="KW-0975">Bacterial flagellum</keyword>
<dbReference type="NCBIfam" id="NF003676">
    <property type="entry name" value="PRK05303.1"/>
    <property type="match status" value="1"/>
</dbReference>
<evidence type="ECO:0000256" key="3">
    <source>
        <dbReference type="ARBA" id="ARBA00022729"/>
    </source>
</evidence>
<dbReference type="Pfam" id="PF02119">
    <property type="entry name" value="FlgI"/>
    <property type="match status" value="1"/>
</dbReference>
<proteinExistence type="inferred from homology"/>
<dbReference type="Proteomes" id="UP000614424">
    <property type="component" value="Unassembled WGS sequence"/>
</dbReference>
<dbReference type="GO" id="GO:0071973">
    <property type="term" value="P:bacterial-type flagellum-dependent cell motility"/>
    <property type="evidence" value="ECO:0007669"/>
    <property type="project" value="InterPro"/>
</dbReference>
<protein>
    <recommendedName>
        <fullName evidence="5">Flagellar P-ring protein</fullName>
    </recommendedName>
    <alternativeName>
        <fullName evidence="5">Basal body P-ring protein</fullName>
    </alternativeName>
</protein>
<sequence>MKRHITLLTTSLTIALFVLLSFDDVGAVRLKDLTSVKGARTNQLIGYGLVVGLDGTGDGSKSPFTGQALVNMLENLNIYVNKDDIKVKNVAGVMVTASLPPFIKTGQNIDVTLSALGDASSLQGGTLIATQLKALNGEVYAVAQGPISIGGFEFRGGQQGSVQKNHVNVARIPNGATVEREVPVSFAGKDEFILHLDKPDFTTVTRTVRAIDAFLGGKYAKAQDGSTVSIRVPDEYRNNEITLLADLETLEVLPDYTARVIVDERTGTVVMGENVSISALAVAHGNLNVQVSAEPAPFSPNDEITVSAEEQNNKMVGLEAGVTLGDLVQALNSVGVTPRDLIAILQSIKAAGALQAELEII</sequence>
<dbReference type="GO" id="GO:0030288">
    <property type="term" value="C:outer membrane-bounded periplasmic space"/>
    <property type="evidence" value="ECO:0007669"/>
    <property type="project" value="InterPro"/>
</dbReference>
<dbReference type="GO" id="GO:0005198">
    <property type="term" value="F:structural molecule activity"/>
    <property type="evidence" value="ECO:0007669"/>
    <property type="project" value="InterPro"/>
</dbReference>
<dbReference type="HAMAP" id="MF_00416">
    <property type="entry name" value="FlgI"/>
    <property type="match status" value="1"/>
</dbReference>
<dbReference type="PANTHER" id="PTHR30381">
    <property type="entry name" value="FLAGELLAR P-RING PERIPLASMIC PROTEIN FLGI"/>
    <property type="match status" value="1"/>
</dbReference>
<comment type="caution">
    <text evidence="6">The sequence shown here is derived from an EMBL/GenBank/DDBJ whole genome shotgun (WGS) entry which is preliminary data.</text>
</comment>
<keyword evidence="6" id="KW-0282">Flagellum</keyword>
<gene>
    <name evidence="5" type="primary">flgI</name>
    <name evidence="6" type="ORF">H8E41_08450</name>
</gene>
<dbReference type="PANTHER" id="PTHR30381:SF0">
    <property type="entry name" value="FLAGELLAR P-RING PROTEIN"/>
    <property type="match status" value="1"/>
</dbReference>
<reference evidence="6 7" key="1">
    <citation type="submission" date="2020-08" db="EMBL/GenBank/DDBJ databases">
        <title>Bridging the membrane lipid divide: bacteria of the FCB group superphylum have the potential to synthesize archaeal ether lipids.</title>
        <authorList>
            <person name="Villanueva L."/>
            <person name="Von Meijenfeldt F.A.B."/>
            <person name="Westbye A.B."/>
            <person name="Yadav S."/>
            <person name="Hopmans E.C."/>
            <person name="Dutilh B.E."/>
            <person name="Sinninghe Damste J.S."/>
        </authorList>
    </citation>
    <scope>NUCLEOTIDE SEQUENCE [LARGE SCALE GENOMIC DNA]</scope>
    <source>
        <strain evidence="6">NIOZ-UU47</strain>
    </source>
</reference>
<keyword evidence="3" id="KW-0732">Signal</keyword>
<keyword evidence="6" id="KW-0969">Cilium</keyword>
<evidence type="ECO:0000256" key="2">
    <source>
        <dbReference type="ARBA" id="ARBA00004117"/>
    </source>
</evidence>
<evidence type="ECO:0000256" key="4">
    <source>
        <dbReference type="ARBA" id="ARBA00023143"/>
    </source>
</evidence>
<comment type="function">
    <text evidence="1 5">Assembles around the rod to form the L-ring and probably protects the motor/basal body from shearing forces during rotation.</text>
</comment>
<dbReference type="InterPro" id="IPR001782">
    <property type="entry name" value="Flag_FlgI"/>
</dbReference>
<organism evidence="6 7">
    <name type="scientific">Candidatus Desulfobia pelagia</name>
    <dbReference type="NCBI Taxonomy" id="2841692"/>
    <lineage>
        <taxon>Bacteria</taxon>
        <taxon>Pseudomonadati</taxon>
        <taxon>Thermodesulfobacteriota</taxon>
        <taxon>Desulfobulbia</taxon>
        <taxon>Desulfobulbales</taxon>
        <taxon>Desulfobulbaceae</taxon>
        <taxon>Candidatus Desulfobia</taxon>
    </lineage>
</organism>
<comment type="similarity">
    <text evidence="5">Belongs to the FlgI family.</text>
</comment>
<dbReference type="PRINTS" id="PR01010">
    <property type="entry name" value="FLGPRINGFLGI"/>
</dbReference>
<dbReference type="EMBL" id="JACNJZ010000115">
    <property type="protein sequence ID" value="MBC8317924.1"/>
    <property type="molecule type" value="Genomic_DNA"/>
</dbReference>
<evidence type="ECO:0000313" key="7">
    <source>
        <dbReference type="Proteomes" id="UP000614424"/>
    </source>
</evidence>